<evidence type="ECO:0000256" key="3">
    <source>
        <dbReference type="ARBA" id="ARBA00023235"/>
    </source>
</evidence>
<dbReference type="InterPro" id="IPR042214">
    <property type="entry name" value="TruD_catalytic"/>
</dbReference>
<comment type="similarity">
    <text evidence="1">Belongs to the pseudouridine synthase TruD family.</text>
</comment>
<comment type="catalytic activity">
    <reaction evidence="4">
        <text>a uridine in tRNA = a pseudouridine in tRNA</text>
        <dbReference type="Rhea" id="RHEA:54572"/>
        <dbReference type="Rhea" id="RHEA-COMP:13339"/>
        <dbReference type="Rhea" id="RHEA-COMP:13934"/>
        <dbReference type="ChEBI" id="CHEBI:65314"/>
        <dbReference type="ChEBI" id="CHEBI:65315"/>
    </reaction>
</comment>
<dbReference type="EMBL" id="CP090895">
    <property type="protein sequence ID" value="ULT89665.1"/>
    <property type="molecule type" value="Genomic_DNA"/>
</dbReference>
<dbReference type="Pfam" id="PF01142">
    <property type="entry name" value="TruD"/>
    <property type="match status" value="1"/>
</dbReference>
<evidence type="ECO:0000256" key="2">
    <source>
        <dbReference type="ARBA" id="ARBA00022694"/>
    </source>
</evidence>
<dbReference type="PROSITE" id="PS50984">
    <property type="entry name" value="TRUD"/>
    <property type="match status" value="1"/>
</dbReference>
<dbReference type="InterPro" id="IPR011760">
    <property type="entry name" value="PsdUridine_synth_TruD_insert"/>
</dbReference>
<dbReference type="InterPro" id="IPR020103">
    <property type="entry name" value="PsdUridine_synth_cat_dom_sf"/>
</dbReference>
<evidence type="ECO:0000256" key="4">
    <source>
        <dbReference type="ARBA" id="ARBA00036943"/>
    </source>
</evidence>
<dbReference type="FunFam" id="3.30.2350.20:FF:000030">
    <property type="entry name" value="tRNA pseudouridine synthase D"/>
    <property type="match status" value="1"/>
</dbReference>
<dbReference type="InterPro" id="IPR020119">
    <property type="entry name" value="PsdUridine_synth_TruD_CS"/>
</dbReference>
<dbReference type="NCBIfam" id="TIGR00094">
    <property type="entry name" value="tRNA_TruD_broad"/>
    <property type="match status" value="1"/>
</dbReference>
<dbReference type="CDD" id="cd02576">
    <property type="entry name" value="PseudoU_synth_ScPUS7"/>
    <property type="match status" value="1"/>
</dbReference>
<dbReference type="SUPFAM" id="SSF55120">
    <property type="entry name" value="Pseudouridine synthase"/>
    <property type="match status" value="1"/>
</dbReference>
<feature type="region of interest" description="Disordered" evidence="5">
    <location>
        <begin position="539"/>
        <end position="570"/>
    </location>
</feature>
<dbReference type="PROSITE" id="PS01268">
    <property type="entry name" value="UPF0024"/>
    <property type="match status" value="1"/>
</dbReference>
<evidence type="ECO:0000313" key="7">
    <source>
        <dbReference type="EMBL" id="ULT89665.1"/>
    </source>
</evidence>
<dbReference type="FunFam" id="3.30.2350.20:FF:000017">
    <property type="entry name" value="Putative pseudouridine synthase B0024.11"/>
    <property type="match status" value="1"/>
</dbReference>
<evidence type="ECO:0000256" key="1">
    <source>
        <dbReference type="ARBA" id="ARBA00007953"/>
    </source>
</evidence>
<dbReference type="Proteomes" id="UP000827892">
    <property type="component" value="Chromosome V"/>
</dbReference>
<gene>
    <name evidence="7" type="ORF">L3Y34_008228</name>
</gene>
<dbReference type="GO" id="GO:0009982">
    <property type="term" value="F:pseudouridine synthase activity"/>
    <property type="evidence" value="ECO:0007669"/>
    <property type="project" value="InterPro"/>
</dbReference>
<sequence>METEFGLTEYASGHEITPIPCLLKEMYTDFIVQEILDDGKVLSIPSPDVILESTGSKDVQIEESVEKPSCISDETLAAIEERFSTKGTPVLVKVDTLTKEERKSIHHFVRERFSGKLITETKDDGIYVSHGHTQSTRKRKNWDENIPKECHFTMCKENKETSYACQLIAKFLNIGPNNIKTHGIKDKRGVTAQRVSVTKVLESKILDLNSRLRGIKVFGCEYKNEPVKMGGHWGNRFSIVLRDLPNDSEPTLHERLETFQNTGFLNYFGTQRFGSRCSTTAEIGLAIAKRDWEGAVRMILSNAMPDHLENGQVGWAVKCFTETGDARKAFSKLKGAQAFATVEGQILKCLTRGGTWQKCITEAIPIQSRSLYVHAYQSLLWNKVASRRVKEYGTRVHESDVGADGKPLGEHSTHYDIHIALPGENSAFENSYGAKWISELLKEDGLTPASFTSLRDKFSLGESSRPLFVEAKELKWKFIHYEQPRAFLQDGLQTRAIPESEQKGPLLALQIQFSLSSGSYATVALREVTGYDMGKKSMRDASLKSQKGAEQNEEQEDKDDNELTEANPEVVEVVEVTEVAAVEEAN</sequence>
<dbReference type="InterPro" id="IPR001656">
    <property type="entry name" value="PsdUridine_synth_TruD"/>
</dbReference>
<keyword evidence="3" id="KW-0413">Isomerase</keyword>
<organism evidence="7 8">
    <name type="scientific">Caenorhabditis briggsae</name>
    <dbReference type="NCBI Taxonomy" id="6238"/>
    <lineage>
        <taxon>Eukaryota</taxon>
        <taxon>Metazoa</taxon>
        <taxon>Ecdysozoa</taxon>
        <taxon>Nematoda</taxon>
        <taxon>Chromadorea</taxon>
        <taxon>Rhabditida</taxon>
        <taxon>Rhabditina</taxon>
        <taxon>Rhabditomorpha</taxon>
        <taxon>Rhabditoidea</taxon>
        <taxon>Rhabditidae</taxon>
        <taxon>Peloderinae</taxon>
        <taxon>Caenorhabditis</taxon>
    </lineage>
</organism>
<protein>
    <recommendedName>
        <fullName evidence="6">TRUD domain-containing protein</fullName>
    </recommendedName>
</protein>
<dbReference type="Gene3D" id="3.30.2350.20">
    <property type="entry name" value="TruD, catalytic domain"/>
    <property type="match status" value="2"/>
</dbReference>
<evidence type="ECO:0000313" key="8">
    <source>
        <dbReference type="Proteomes" id="UP000827892"/>
    </source>
</evidence>
<reference evidence="7 8" key="1">
    <citation type="submission" date="2022-02" db="EMBL/GenBank/DDBJ databases">
        <title>Chromosome-level reference genomes for two strains of Caenorhabditis briggsae: an improved platform for comparative genomics.</title>
        <authorList>
            <person name="Stevens L."/>
            <person name="Andersen E.C."/>
        </authorList>
    </citation>
    <scope>NUCLEOTIDE SEQUENCE [LARGE SCALE GENOMIC DNA]</scope>
    <source>
        <strain evidence="7">QX1410_ONT</strain>
        <tissue evidence="7">Whole-organism</tissue>
    </source>
</reference>
<name>A0AAE9A681_CAEBR</name>
<feature type="domain" description="TRUD" evidence="6">
    <location>
        <begin position="263"/>
        <end position="470"/>
    </location>
</feature>
<accession>A0AAE9A681</accession>
<dbReference type="GO" id="GO:0003723">
    <property type="term" value="F:RNA binding"/>
    <property type="evidence" value="ECO:0007669"/>
    <property type="project" value="InterPro"/>
</dbReference>
<proteinExistence type="inferred from homology"/>
<dbReference type="AlphaFoldDB" id="A0AAE9A681"/>
<dbReference type="GO" id="GO:0001522">
    <property type="term" value="P:pseudouridine synthesis"/>
    <property type="evidence" value="ECO:0007669"/>
    <property type="project" value="InterPro"/>
</dbReference>
<evidence type="ECO:0000259" key="6">
    <source>
        <dbReference type="PROSITE" id="PS50984"/>
    </source>
</evidence>
<dbReference type="GO" id="GO:0008033">
    <property type="term" value="P:tRNA processing"/>
    <property type="evidence" value="ECO:0007669"/>
    <property type="project" value="UniProtKB-KW"/>
</dbReference>
<dbReference type="OMA" id="WINYFGH"/>
<evidence type="ECO:0000256" key="5">
    <source>
        <dbReference type="SAM" id="MobiDB-lite"/>
    </source>
</evidence>
<dbReference type="PIRSF" id="PIRSF037016">
    <property type="entry name" value="Pseudouridin_synth_euk_prd"/>
    <property type="match status" value="1"/>
</dbReference>
<feature type="compositionally biased region" description="Acidic residues" evidence="5">
    <location>
        <begin position="551"/>
        <end position="563"/>
    </location>
</feature>
<keyword evidence="2" id="KW-0819">tRNA processing</keyword>
<dbReference type="PANTHER" id="PTHR13326:SF31">
    <property type="entry name" value="PSEUDOURIDYLATE SYNTHASE 7 HOMOLOG"/>
    <property type="match status" value="1"/>
</dbReference>
<dbReference type="PANTHER" id="PTHR13326">
    <property type="entry name" value="TRNA PSEUDOURIDINE SYNTHASE D"/>
    <property type="match status" value="1"/>
</dbReference>